<evidence type="ECO:0000313" key="2">
    <source>
        <dbReference type="EMBL" id="TCD62868.1"/>
    </source>
</evidence>
<dbReference type="InterPro" id="IPR011009">
    <property type="entry name" value="Kinase-like_dom_sf"/>
</dbReference>
<evidence type="ECO:0000259" key="1">
    <source>
        <dbReference type="Pfam" id="PF01636"/>
    </source>
</evidence>
<dbReference type="SUPFAM" id="SSF56112">
    <property type="entry name" value="Protein kinase-like (PK-like)"/>
    <property type="match status" value="1"/>
</dbReference>
<organism evidence="2 3">
    <name type="scientific">Steccherinum ochraceum</name>
    <dbReference type="NCBI Taxonomy" id="92696"/>
    <lineage>
        <taxon>Eukaryota</taxon>
        <taxon>Fungi</taxon>
        <taxon>Dikarya</taxon>
        <taxon>Basidiomycota</taxon>
        <taxon>Agaricomycotina</taxon>
        <taxon>Agaricomycetes</taxon>
        <taxon>Polyporales</taxon>
        <taxon>Steccherinaceae</taxon>
        <taxon>Steccherinum</taxon>
    </lineage>
</organism>
<dbReference type="InterPro" id="IPR051678">
    <property type="entry name" value="AGP_Transferase"/>
</dbReference>
<reference evidence="2 3" key="1">
    <citation type="submission" date="2018-11" db="EMBL/GenBank/DDBJ databases">
        <title>Genome assembly of Steccherinum ochraceum LE-BIN_3174, the white-rot fungus of the Steccherinaceae family (The Residual Polyporoid clade, Polyporales, Basidiomycota).</title>
        <authorList>
            <person name="Fedorova T.V."/>
            <person name="Glazunova O.A."/>
            <person name="Landesman E.O."/>
            <person name="Moiseenko K.V."/>
            <person name="Psurtseva N.V."/>
            <person name="Savinova O.S."/>
            <person name="Shakhova N.V."/>
            <person name="Tyazhelova T.V."/>
            <person name="Vasina D.V."/>
        </authorList>
    </citation>
    <scope>NUCLEOTIDE SEQUENCE [LARGE SCALE GENOMIC DNA]</scope>
    <source>
        <strain evidence="2 3">LE-BIN_3174</strain>
    </source>
</reference>
<name>A0A4R0RGP5_9APHY</name>
<dbReference type="InterPro" id="IPR002575">
    <property type="entry name" value="Aminoglycoside_PTrfase"/>
</dbReference>
<feature type="domain" description="Aminoglycoside phosphotransferase" evidence="1">
    <location>
        <begin position="66"/>
        <end position="228"/>
    </location>
</feature>
<dbReference type="EMBL" id="RWJN01000339">
    <property type="protein sequence ID" value="TCD62868.1"/>
    <property type="molecule type" value="Genomic_DNA"/>
</dbReference>
<evidence type="ECO:0000313" key="3">
    <source>
        <dbReference type="Proteomes" id="UP000292702"/>
    </source>
</evidence>
<dbReference type="OrthoDB" id="3250044at2759"/>
<accession>A0A4R0RGP5</accession>
<dbReference type="PANTHER" id="PTHR21310">
    <property type="entry name" value="AMINOGLYCOSIDE PHOSPHOTRANSFERASE-RELATED-RELATED"/>
    <property type="match status" value="1"/>
</dbReference>
<proteinExistence type="predicted"/>
<comment type="caution">
    <text evidence="2">The sequence shown here is derived from an EMBL/GenBank/DDBJ whole genome shotgun (WGS) entry which is preliminary data.</text>
</comment>
<dbReference type="Proteomes" id="UP000292702">
    <property type="component" value="Unassembled WGS sequence"/>
</dbReference>
<dbReference type="AlphaFoldDB" id="A0A4R0RGP5"/>
<keyword evidence="3" id="KW-1185">Reference proteome</keyword>
<gene>
    <name evidence="2" type="ORF">EIP91_006274</name>
</gene>
<protein>
    <recommendedName>
        <fullName evidence="1">Aminoglycoside phosphotransferase domain-containing protein</fullName>
    </recommendedName>
</protein>
<dbReference type="Pfam" id="PF01636">
    <property type="entry name" value="APH"/>
    <property type="match status" value="1"/>
</dbReference>
<sequence>MTSNSGVEADIEVDFEYFGEQRPSDVVGLTRRQIISFRKGVRSNIVFLNHPNAVLKIVNSLEPDELLAQLLVARFGVKVPRVYHAFITGGALFILMEKIVGVPFEDYIRDHPEEEDAMLVALTKPLLKMFSIPVPRSHGQRPDAAGGGYLIHPFFSEFGDAYVEYKSIEDLSRHINKILQLHDRDKYVDFSREPKPEKLMFYYGDIHGGNFIVTPNKEIYVVDFGQTGFLPESFVAFTFFNTAFRTLLAQKISELIDAESQEAQEMARFLKGLPRENVRAMQIASGRIRRTSEDFIAQLHEEL</sequence>